<sequence length="288" mass="31661">MDDVDGPAMTVAAVAWQRWCHQNPELAVVDDLLALPGWTRQVTAATKDSLLVHLHRLAQEDAEAALVLAWLMLPGATRVANGLRDLSPDIDALTAGELWLRIRSRPVERCVAATILRGVRRALLDELGHGESARRSDKTWANTWVCGDDAVLDSLASVPDQETNAESQSGHLVQAALLAGAISYHDASLLHQLATAADEHAVSSRRGRGGLTAPVAVDDAMRFRKMPTRTVRRRATTALDQLGAFAREQRIVDDLRDFVATHDLPPVELAELLELYFWDHFEEFGYPA</sequence>
<accession>A0A4V1RJJ1</accession>
<dbReference type="AlphaFoldDB" id="A0A4V1RJJ1"/>
<dbReference type="Proteomes" id="UP000291838">
    <property type="component" value="Unassembled WGS sequence"/>
</dbReference>
<evidence type="ECO:0000313" key="1">
    <source>
        <dbReference type="EMBL" id="RYB88962.1"/>
    </source>
</evidence>
<dbReference type="OrthoDB" id="3722818at2"/>
<reference evidence="1 2" key="1">
    <citation type="submission" date="2019-01" db="EMBL/GenBank/DDBJ databases">
        <title>Novel species of Nocardioides.</title>
        <authorList>
            <person name="Liu Q."/>
            <person name="Xin Y.-H."/>
        </authorList>
    </citation>
    <scope>NUCLEOTIDE SEQUENCE [LARGE SCALE GENOMIC DNA]</scope>
    <source>
        <strain evidence="1 2">HLT3-15</strain>
    </source>
</reference>
<protein>
    <submittedName>
        <fullName evidence="1">Uncharacterized protein</fullName>
    </submittedName>
</protein>
<name>A0A4V1RJJ1_9ACTN</name>
<keyword evidence="2" id="KW-1185">Reference proteome</keyword>
<comment type="caution">
    <text evidence="1">The sequence shown here is derived from an EMBL/GenBank/DDBJ whole genome shotgun (WGS) entry which is preliminary data.</text>
</comment>
<organism evidence="1 2">
    <name type="scientific">Nocardioides glacieisoli</name>
    <dbReference type="NCBI Taxonomy" id="1168730"/>
    <lineage>
        <taxon>Bacteria</taxon>
        <taxon>Bacillati</taxon>
        <taxon>Actinomycetota</taxon>
        <taxon>Actinomycetes</taxon>
        <taxon>Propionibacteriales</taxon>
        <taxon>Nocardioidaceae</taxon>
        <taxon>Nocardioides</taxon>
    </lineage>
</organism>
<evidence type="ECO:0000313" key="2">
    <source>
        <dbReference type="Proteomes" id="UP000291838"/>
    </source>
</evidence>
<dbReference type="EMBL" id="SDWS01000009">
    <property type="protein sequence ID" value="RYB88962.1"/>
    <property type="molecule type" value="Genomic_DNA"/>
</dbReference>
<dbReference type="RefSeq" id="WP_129478280.1">
    <property type="nucleotide sequence ID" value="NZ_SDWS01000009.1"/>
</dbReference>
<proteinExistence type="predicted"/>
<gene>
    <name evidence="1" type="ORF">EUA06_17785</name>
</gene>